<dbReference type="KEGG" id="vg:80512435"/>
<dbReference type="Pfam" id="PF02303">
    <property type="entry name" value="Phage_DNA_bind"/>
    <property type="match status" value="1"/>
</dbReference>
<evidence type="ECO:0000313" key="11">
    <source>
        <dbReference type="EMBL" id="ACY07158.1"/>
    </source>
</evidence>
<dbReference type="GeneID" id="80512472"/>
<dbReference type="Proteomes" id="UP000006634">
    <property type="component" value="Segment"/>
</dbReference>
<dbReference type="RefSeq" id="YP_010775856.1">
    <property type="nucleotide sequence ID" value="NC_075028.1"/>
</dbReference>
<evidence type="ECO:0000313" key="15">
    <source>
        <dbReference type="EMBL" id="BAF74214.1"/>
    </source>
</evidence>
<dbReference type="RefSeq" id="YP_010775896.1">
    <property type="nucleotide sequence ID" value="NC_075032.1"/>
</dbReference>
<comment type="function">
    <text evidence="6">Binds to DNA in a highly cooperative manner without pronounced sequence specificity. During synthesis of the single-stranded (progeny) viral DNA, prevents the conversion into the double-stranded replicative form. G5P is displaced by the capsid protein G8P during phage assembly on the inner bacterial membrane.</text>
</comment>
<dbReference type="KEGG" id="vg:80512483"/>
<accession>A7BJW4</accession>
<evidence type="ECO:0000313" key="16">
    <source>
        <dbReference type="Proteomes" id="UP000000266"/>
    </source>
</evidence>
<dbReference type="EMBL" id="AB334720">
    <property type="protein sequence ID" value="BAF74204.1"/>
    <property type="molecule type" value="Genomic_DNA"/>
</dbReference>
<evidence type="ECO:0000313" key="21">
    <source>
        <dbReference type="Proteomes" id="UP000006917"/>
    </source>
</evidence>
<evidence type="ECO:0000256" key="7">
    <source>
        <dbReference type="ARBA" id="ARBA00030596"/>
    </source>
</evidence>
<dbReference type="Proteomes" id="UP000006915">
    <property type="component" value="Segment"/>
</dbReference>
<sequence length="87" mass="9688">MIKVEIKPSQAQFTTRSGVSRQGKPYSLNEQLCYVDLGNEYPVLVKITLDEGQPAYAPGLYTVHLSSFKVGQFGSLMIDRLRLVPAK</sequence>
<dbReference type="SMR" id="A7BJW4"/>
<dbReference type="GO" id="GO:0006260">
    <property type="term" value="P:DNA replication"/>
    <property type="evidence" value="ECO:0007669"/>
    <property type="project" value="UniProtKB-KW"/>
</dbReference>
<organism evidence="16">
    <name type="scientific">Enterobacteria phage f1</name>
    <name type="common">Bacteriophage f1</name>
    <dbReference type="NCBI Taxonomy" id="10863"/>
    <lineage>
        <taxon>Viruses</taxon>
        <taxon>Monodnaviria</taxon>
        <taxon>Loebvirae</taxon>
        <taxon>Hofneiviricota</taxon>
        <taxon>Faserviricetes</taxon>
        <taxon>Tubulavirales</taxon>
        <taxon>Inoviridae</taxon>
        <taxon>Inovirus</taxon>
        <taxon>Enterobacteria phage M13</taxon>
    </lineage>
</organism>
<evidence type="ECO:0000256" key="3">
    <source>
        <dbReference type="ARBA" id="ARBA00018027"/>
    </source>
</evidence>
<keyword evidence="5" id="KW-0238">DNA-binding</keyword>
<evidence type="ECO:0000313" key="13">
    <source>
        <dbReference type="EMBL" id="AEQ25532.1"/>
    </source>
</evidence>
<dbReference type="GO" id="GO:0003697">
    <property type="term" value="F:single-stranded DNA binding"/>
    <property type="evidence" value="ECO:0007669"/>
    <property type="project" value="InterPro"/>
</dbReference>
<reference evidence="20 21" key="4">
    <citation type="journal article" date="2011" name="Evolution">
        <title>Experimental evolution of RNA versus DNA viruses.</title>
        <authorList>
            <person name="Domingo-Calap P."/>
            <person name="Sanjuan R."/>
        </authorList>
    </citation>
    <scope>NUCLEOTIDE SEQUENCE [LARGE SCALE GENOMIC DNA]</scope>
    <source>
        <strain evidence="12">F1_2_FR</strain>
        <strain evidence="13">F1_3_FR</strain>
        <strain evidence="20">Isolate f1_2_FR</strain>
        <strain evidence="21">Isolate f1_3_FR</strain>
    </source>
</reference>
<dbReference type="FunFam" id="2.40.50.140:FF:000515">
    <property type="entry name" value="DNA-Binding protein G5P"/>
    <property type="match status" value="1"/>
</dbReference>
<dbReference type="Proteomes" id="UP000006916">
    <property type="component" value="Segment"/>
</dbReference>
<dbReference type="RefSeq" id="YP_010775826.1">
    <property type="nucleotide sequence ID" value="NC_075025.1"/>
</dbReference>
<dbReference type="Proteomes" id="UP000006917">
    <property type="component" value="Segment"/>
</dbReference>
<dbReference type="GeneID" id="80512461"/>
<dbReference type="KEGG" id="vg:80512505"/>
<gene>
    <name evidence="14" type="primary">V</name>
</gene>
<dbReference type="EMBL" id="GQ153919">
    <property type="protein sequence ID" value="ACY07158.1"/>
    <property type="molecule type" value="Genomic_DNA"/>
</dbReference>
<keyword evidence="4" id="KW-0235">DNA replication</keyword>
<dbReference type="EMBL" id="AB334721">
    <property type="protein sequence ID" value="BAF74214.1"/>
    <property type="molecule type" value="Genomic_DNA"/>
</dbReference>
<reference evidence="16 17" key="1">
    <citation type="submission" date="2007-07" db="EMBL/GenBank/DDBJ databases">
        <title>Nucleotide sequence of the filamentous bacteriophage f1 DNA genome.</title>
        <authorList>
            <person name="Fujita K."/>
            <person name="Ishibashi T."/>
            <person name="Suzuki K."/>
        </authorList>
    </citation>
    <scope>NUCLEOTIDE SEQUENCE [LARGE SCALE GENOMIC DNA]</scope>
    <source>
        <strain evidence="16">Isolate NBRC 20010</strain>
        <strain evidence="17">Isolate NBRC 20015</strain>
        <strain evidence="14">NBRC 20010</strain>
        <strain evidence="15">NBRC 20015</strain>
    </source>
</reference>
<dbReference type="RefSeq" id="YP_010775836.1">
    <property type="nucleotide sequence ID" value="NC_075026.1"/>
</dbReference>
<dbReference type="RefSeq" id="YP_010775876.1">
    <property type="nucleotide sequence ID" value="NC_075030.1"/>
</dbReference>
<dbReference type="InterPro" id="IPR003512">
    <property type="entry name" value="Phage_M13_G5P_DNA-bd"/>
</dbReference>
<evidence type="ECO:0000256" key="6">
    <source>
        <dbReference type="ARBA" id="ARBA00025116"/>
    </source>
</evidence>
<dbReference type="GO" id="GO:0039684">
    <property type="term" value="P:rolling circle single-stranded viral DNA replication"/>
    <property type="evidence" value="ECO:0007669"/>
    <property type="project" value="UniProtKB-ARBA"/>
</dbReference>
<dbReference type="Gene3D" id="2.40.50.140">
    <property type="entry name" value="Nucleic acid-binding proteins"/>
    <property type="match status" value="1"/>
</dbReference>
<evidence type="ECO:0000313" key="19">
    <source>
        <dbReference type="Proteomes" id="UP000006915"/>
    </source>
</evidence>
<dbReference type="KEGG" id="vg:80512446"/>
<comment type="similarity">
    <text evidence="1">Belongs to the inovirus G5P protein family.</text>
</comment>
<evidence type="ECO:0000256" key="5">
    <source>
        <dbReference type="ARBA" id="ARBA00023125"/>
    </source>
</evidence>
<evidence type="ECO:0000256" key="1">
    <source>
        <dbReference type="ARBA" id="ARBA00005880"/>
    </source>
</evidence>
<dbReference type="EMBL" id="GQ153918">
    <property type="protein sequence ID" value="ACY07148.1"/>
    <property type="molecule type" value="Genomic_DNA"/>
</dbReference>
<evidence type="ECO:0000313" key="17">
    <source>
        <dbReference type="Proteomes" id="UP000006634"/>
    </source>
</evidence>
<dbReference type="InterPro" id="IPR012340">
    <property type="entry name" value="NA-bd_OB-fold"/>
</dbReference>
<evidence type="ECO:0000256" key="2">
    <source>
        <dbReference type="ARBA" id="ARBA00011738"/>
    </source>
</evidence>
<dbReference type="Proteomes" id="UP000008358">
    <property type="component" value="Segment"/>
</dbReference>
<dbReference type="RefSeq" id="YP_010775906.1">
    <property type="nucleotide sequence ID" value="NC_075033.1"/>
</dbReference>
<dbReference type="GeneID" id="80512516"/>
<dbReference type="Proteomes" id="UP000000266">
    <property type="component" value="Segment"/>
</dbReference>
<organismHost>
    <name type="scientific">Escherichia coli</name>
    <dbReference type="NCBI Taxonomy" id="562"/>
</organismHost>
<dbReference type="EMBL" id="GQ153917">
    <property type="protein sequence ID" value="ACY07138.1"/>
    <property type="molecule type" value="Genomic_DNA"/>
</dbReference>
<dbReference type="EMBL" id="JF719734">
    <property type="protein sequence ID" value="AEQ25532.1"/>
    <property type="molecule type" value="Genomic_DNA"/>
</dbReference>
<protein>
    <recommendedName>
        <fullName evidence="3">DNA-Binding protein G5P</fullName>
    </recommendedName>
    <alternativeName>
        <fullName evidence="8">GPV</fullName>
    </alternativeName>
    <alternativeName>
        <fullName evidence="7">Single-stranded DNA-binding protein</fullName>
    </alternativeName>
</protein>
<evidence type="ECO:0000313" key="9">
    <source>
        <dbReference type="EMBL" id="ACY07138.1"/>
    </source>
</evidence>
<dbReference type="GeneID" id="80512435"/>
<reference evidence="9" key="3">
    <citation type="submission" date="2009-05" db="EMBL/GenBank/DDBJ databases">
        <authorList>
            <person name="Chang R.-l."/>
            <person name="Wang M.-Y."/>
            <person name="Lai S.-Y."/>
        </authorList>
    </citation>
    <scope>NUCLEOTIDE SEQUENCE</scope>
    <source>
        <strain evidence="9">F1_2</strain>
        <strain evidence="10">F1_3</strain>
        <strain evidence="11">F1_ancestral</strain>
    </source>
</reference>
<name>A7BJW4_BPF1</name>
<evidence type="ECO:0000313" key="12">
    <source>
        <dbReference type="EMBL" id="AEQ25522.1"/>
    </source>
</evidence>
<evidence type="ECO:0000313" key="18">
    <source>
        <dbReference type="Proteomes" id="UP000006914"/>
    </source>
</evidence>
<dbReference type="GeneID" id="80512483"/>
<dbReference type="Proteomes" id="UP000006914">
    <property type="component" value="Segment"/>
</dbReference>
<dbReference type="KEGG" id="vg:80512516"/>
<dbReference type="GeneID" id="80512505"/>
<evidence type="ECO:0000313" key="20">
    <source>
        <dbReference type="Proteomes" id="UP000006916"/>
    </source>
</evidence>
<evidence type="ECO:0000313" key="22">
    <source>
        <dbReference type="Proteomes" id="UP000008358"/>
    </source>
</evidence>
<evidence type="ECO:0000313" key="14">
    <source>
        <dbReference type="EMBL" id="BAF74204.1"/>
    </source>
</evidence>
<dbReference type="RefSeq" id="YP_010775866.1">
    <property type="nucleotide sequence ID" value="NC_075029.1"/>
</dbReference>
<dbReference type="GeneID" id="80512446"/>
<proteinExistence type="inferred from homology"/>
<dbReference type="EMBL" id="JF719733">
    <property type="protein sequence ID" value="AEQ25522.1"/>
    <property type="molecule type" value="Genomic_DNA"/>
</dbReference>
<evidence type="ECO:0000256" key="8">
    <source>
        <dbReference type="ARBA" id="ARBA00083800"/>
    </source>
</evidence>
<evidence type="ECO:0000256" key="4">
    <source>
        <dbReference type="ARBA" id="ARBA00022705"/>
    </source>
</evidence>
<comment type="subunit">
    <text evidence="2">Homodimer.</text>
</comment>
<evidence type="ECO:0000313" key="10">
    <source>
        <dbReference type="EMBL" id="ACY07148.1"/>
    </source>
</evidence>
<dbReference type="SUPFAM" id="SSF50249">
    <property type="entry name" value="Nucleic acid-binding proteins"/>
    <property type="match status" value="1"/>
</dbReference>
<reference evidence="18 19" key="2">
    <citation type="journal article" date="2009" name="PLoS Genet.">
        <title>The fitness effects of random mutations in single-stranded DNA and RNA bacteriophages.</title>
        <authorList>
            <person name="Domingo-Calap P."/>
            <person name="Cuevas J.M."/>
            <person name="Sanjuan R."/>
        </authorList>
    </citation>
    <scope>NUCLEOTIDE SEQUENCE</scope>
    <source>
        <strain evidence="9">F1_2</strain>
        <strain evidence="10">F1_3</strain>
        <strain evidence="11">F1_ancestral</strain>
        <strain evidence="18">Isolate F1_2</strain>
        <strain evidence="19">Isolate F1_3</strain>
        <strain evidence="22">Isolate F1_ancestral</strain>
    </source>
</reference>